<dbReference type="InterPro" id="IPR027417">
    <property type="entry name" value="P-loop_NTPase"/>
</dbReference>
<evidence type="ECO:0000256" key="1">
    <source>
        <dbReference type="ARBA" id="ARBA00022741"/>
    </source>
</evidence>
<keyword evidence="1" id="KW-0547">Nucleotide-binding</keyword>
<name>A0A061RH89_9CHLO</name>
<evidence type="ECO:0000313" key="4">
    <source>
        <dbReference type="EMBL" id="JAC72297.1"/>
    </source>
</evidence>
<organism evidence="4">
    <name type="scientific">Tetraselmis sp. GSL018</name>
    <dbReference type="NCBI Taxonomy" id="582737"/>
    <lineage>
        <taxon>Eukaryota</taxon>
        <taxon>Viridiplantae</taxon>
        <taxon>Chlorophyta</taxon>
        <taxon>core chlorophytes</taxon>
        <taxon>Chlorodendrophyceae</taxon>
        <taxon>Chlorodendrales</taxon>
        <taxon>Chlorodendraceae</taxon>
        <taxon>Tetraselmis</taxon>
    </lineage>
</organism>
<sequence>MSSQNPDSFGKIRVLVAGNSGSGKTSVSHLIATGRKPRGDVAPTVGCQVHVRLYEFEEPSGARHKYFVELWDVGAHRRYEPLRKTFYGKINGVILVHDIAGGGAPAALQRWAMEIADQGTFSAELAPEAAADNLGALPVPVLVLYNKADKLQRTAAPAGDLTSGPDLQHGVAGLRVSALRGDIDAAAVDSFFSDLVKRRYHSGKLQDTSAPRETRPTPLPRHHMAPRHSSSNRDSADFDIRGIEGRLDASSYMKL</sequence>
<feature type="region of interest" description="Disordered" evidence="3">
    <location>
        <begin position="203"/>
        <end position="239"/>
    </location>
</feature>
<dbReference type="Gene3D" id="3.40.50.300">
    <property type="entry name" value="P-loop containing nucleotide triphosphate hydrolases"/>
    <property type="match status" value="1"/>
</dbReference>
<dbReference type="SUPFAM" id="SSF52540">
    <property type="entry name" value="P-loop containing nucleoside triphosphate hydrolases"/>
    <property type="match status" value="1"/>
</dbReference>
<proteinExistence type="predicted"/>
<dbReference type="EMBL" id="GBEZ01013713">
    <property type="protein sequence ID" value="JAC72297.1"/>
    <property type="molecule type" value="Transcribed_RNA"/>
</dbReference>
<keyword evidence="2" id="KW-0342">GTP-binding</keyword>
<reference evidence="4" key="1">
    <citation type="submission" date="2014-05" db="EMBL/GenBank/DDBJ databases">
        <title>The transcriptome of the halophilic microalga Tetraselmis sp. GSL018 isolated from the Great Salt Lake, Utah.</title>
        <authorList>
            <person name="Jinkerson R.E."/>
            <person name="D'Adamo S."/>
            <person name="Posewitz M.C."/>
        </authorList>
    </citation>
    <scope>NUCLEOTIDE SEQUENCE</scope>
    <source>
        <strain evidence="4">GSL018</strain>
    </source>
</reference>
<protein>
    <submittedName>
        <fullName evidence="4">Rab-like protein 3</fullName>
    </submittedName>
</protein>
<dbReference type="PROSITE" id="PS51419">
    <property type="entry name" value="RAB"/>
    <property type="match status" value="1"/>
</dbReference>
<evidence type="ECO:0000256" key="2">
    <source>
        <dbReference type="ARBA" id="ARBA00023134"/>
    </source>
</evidence>
<dbReference type="AlphaFoldDB" id="A0A061RH89"/>
<dbReference type="PANTHER" id="PTHR24073">
    <property type="entry name" value="DRAB5-RELATED"/>
    <property type="match status" value="1"/>
</dbReference>
<accession>A0A061RH89</accession>
<dbReference type="Pfam" id="PF08477">
    <property type="entry name" value="Roc"/>
    <property type="match status" value="1"/>
</dbReference>
<evidence type="ECO:0000256" key="3">
    <source>
        <dbReference type="SAM" id="MobiDB-lite"/>
    </source>
</evidence>
<gene>
    <name evidence="4" type="primary">RABL3</name>
    <name evidence="4" type="ORF">TSPGSL018_60</name>
</gene>
<dbReference type="GO" id="GO:0005525">
    <property type="term" value="F:GTP binding"/>
    <property type="evidence" value="ECO:0007669"/>
    <property type="project" value="UniProtKB-KW"/>
</dbReference>